<name>A0A841KIK4_9GAMM</name>
<dbReference type="EMBL" id="JACHET010000001">
    <property type="protein sequence ID" value="MBB6184992.1"/>
    <property type="molecule type" value="Genomic_DNA"/>
</dbReference>
<dbReference type="Pfam" id="PF00501">
    <property type="entry name" value="AMP-binding"/>
    <property type="match status" value="1"/>
</dbReference>
<gene>
    <name evidence="3" type="ORF">HNQ86_002337</name>
</gene>
<evidence type="ECO:0000256" key="1">
    <source>
        <dbReference type="ARBA" id="ARBA00022598"/>
    </source>
</evidence>
<dbReference type="Gene3D" id="3.30.300.30">
    <property type="match status" value="1"/>
</dbReference>
<feature type="domain" description="AMP-dependent synthetase/ligase" evidence="2">
    <location>
        <begin position="141"/>
        <end position="312"/>
    </location>
</feature>
<dbReference type="InterPro" id="IPR000873">
    <property type="entry name" value="AMP-dep_synth/lig_dom"/>
</dbReference>
<dbReference type="PANTHER" id="PTHR43767">
    <property type="entry name" value="LONG-CHAIN-FATTY-ACID--COA LIGASE"/>
    <property type="match status" value="1"/>
</dbReference>
<organism evidence="3 4">
    <name type="scientific">Oleiagrimonas soli</name>
    <dbReference type="NCBI Taxonomy" id="1543381"/>
    <lineage>
        <taxon>Bacteria</taxon>
        <taxon>Pseudomonadati</taxon>
        <taxon>Pseudomonadota</taxon>
        <taxon>Gammaproteobacteria</taxon>
        <taxon>Lysobacterales</taxon>
        <taxon>Rhodanobacteraceae</taxon>
        <taxon>Oleiagrimonas</taxon>
    </lineage>
</organism>
<evidence type="ECO:0000313" key="3">
    <source>
        <dbReference type="EMBL" id="MBB6184992.1"/>
    </source>
</evidence>
<keyword evidence="1 3" id="KW-0436">Ligase</keyword>
<comment type="caution">
    <text evidence="3">The sequence shown here is derived from an EMBL/GenBank/DDBJ whole genome shotgun (WGS) entry which is preliminary data.</text>
</comment>
<evidence type="ECO:0000259" key="2">
    <source>
        <dbReference type="Pfam" id="PF00501"/>
    </source>
</evidence>
<dbReference type="InterPro" id="IPR045851">
    <property type="entry name" value="AMP-bd_C_sf"/>
</dbReference>
<evidence type="ECO:0000313" key="4">
    <source>
        <dbReference type="Proteomes" id="UP000560000"/>
    </source>
</evidence>
<dbReference type="SUPFAM" id="SSF56801">
    <property type="entry name" value="Acetyl-CoA synthetase-like"/>
    <property type="match status" value="1"/>
</dbReference>
<dbReference type="InterPro" id="IPR042099">
    <property type="entry name" value="ANL_N_sf"/>
</dbReference>
<dbReference type="Proteomes" id="UP000560000">
    <property type="component" value="Unassembled WGS sequence"/>
</dbReference>
<dbReference type="AlphaFoldDB" id="A0A841KIK4"/>
<reference evidence="3 4" key="1">
    <citation type="submission" date="2020-08" db="EMBL/GenBank/DDBJ databases">
        <title>Genomic Encyclopedia of Type Strains, Phase IV (KMG-IV): sequencing the most valuable type-strain genomes for metagenomic binning, comparative biology and taxonomic classification.</title>
        <authorList>
            <person name="Goeker M."/>
        </authorList>
    </citation>
    <scope>NUCLEOTIDE SEQUENCE [LARGE SCALE GENOMIC DNA]</scope>
    <source>
        <strain evidence="3 4">DSM 107085</strain>
    </source>
</reference>
<dbReference type="PANTHER" id="PTHR43767:SF8">
    <property type="entry name" value="LONG-CHAIN-FATTY-ACID--COA LIGASE"/>
    <property type="match status" value="1"/>
</dbReference>
<dbReference type="GO" id="GO:0016874">
    <property type="term" value="F:ligase activity"/>
    <property type="evidence" value="ECO:0007669"/>
    <property type="project" value="UniProtKB-KW"/>
</dbReference>
<dbReference type="Gene3D" id="3.40.50.12780">
    <property type="entry name" value="N-terminal domain of ligase-like"/>
    <property type="match status" value="1"/>
</dbReference>
<dbReference type="InterPro" id="IPR050237">
    <property type="entry name" value="ATP-dep_AMP-bd_enzyme"/>
</dbReference>
<proteinExistence type="predicted"/>
<protein>
    <submittedName>
        <fullName evidence="3">Acyl-coenzyme A synthetase/AMP-(Fatty) acid ligase</fullName>
    </submittedName>
</protein>
<sequence>MNGESDIGGAPAAQIVCMQPAPQAQLPLLHARDPSRVVVWREGAPVRADVFLAHVRQVRASLPPGVYVVNLCEDRYSFLVAFCAIVLAGQTNLLPPSRAPRAVAEIMAAHPGCHALAESRPCEPPPNFIAMPALHAVVEDVFAVPNVDAGHLAVIGYTSGSTGQPQANRKTWGSLHASNAGNMACFAAHIGTAFEVVATVPPQHMYGLEMSVLLPLLGEVGVHAGRPFFAADIARELAEVPAPRVLVITPVHLRALLAEDVTLPPLAAMVSATAPMPLELAQAAEDRFGAPLVEVFGSTETCVFASRRTTTESLWALYPDVHLHPQPDGTRIEAPQLAAQVTLADLVELPDARHFRLCGRNTDLLEIAGKRASLGDLNRRLLSIPGVEDGVMFQLDRSDAMQVRRIAALVVAPTLSEAELNARLREMLDPAFLPRPLRRVAALPRNETGKLPRQALLAALRDAT</sequence>
<accession>A0A841KIK4</accession>